<name>A0A9D9IAD3_9SPIO</name>
<dbReference type="Proteomes" id="UP000810292">
    <property type="component" value="Unassembled WGS sequence"/>
</dbReference>
<keyword evidence="2 6" id="KW-0227">DNA damage</keyword>
<evidence type="ECO:0000313" key="9">
    <source>
        <dbReference type="Proteomes" id="UP000810292"/>
    </source>
</evidence>
<comment type="subcellular location">
    <subcellularLocation>
        <location evidence="6">Cytoplasm</location>
    </subcellularLocation>
</comment>
<dbReference type="Pfam" id="PF14520">
    <property type="entry name" value="HHH_5"/>
    <property type="match status" value="1"/>
</dbReference>
<dbReference type="GO" id="GO:0016787">
    <property type="term" value="F:hydrolase activity"/>
    <property type="evidence" value="ECO:0007669"/>
    <property type="project" value="UniProtKB-KW"/>
</dbReference>
<comment type="domain">
    <text evidence="6">Has three domains with a flexible linker between the domains II and III and assumes an 'L' shape. Domain III is highly mobile and contacts RuvB.</text>
</comment>
<protein>
    <recommendedName>
        <fullName evidence="6">Holliday junction branch migration complex subunit RuvA</fullName>
    </recommendedName>
</protein>
<feature type="domain" description="Helix-hairpin-helix DNA-binding motif class 1" evidence="7">
    <location>
        <begin position="78"/>
        <end position="97"/>
    </location>
</feature>
<organism evidence="8 9">
    <name type="scientific">Candidatus Ornithospirochaeta stercoravium</name>
    <dbReference type="NCBI Taxonomy" id="2840897"/>
    <lineage>
        <taxon>Bacteria</taxon>
        <taxon>Pseudomonadati</taxon>
        <taxon>Spirochaetota</taxon>
        <taxon>Spirochaetia</taxon>
        <taxon>Spirochaetales</taxon>
        <taxon>Spirochaetaceae</taxon>
        <taxon>Spirochaetaceae incertae sedis</taxon>
        <taxon>Candidatus Ornithospirochaeta</taxon>
    </lineage>
</organism>
<dbReference type="Gene3D" id="2.40.50.140">
    <property type="entry name" value="Nucleic acid-binding proteins"/>
    <property type="match status" value="1"/>
</dbReference>
<dbReference type="GO" id="GO:0005524">
    <property type="term" value="F:ATP binding"/>
    <property type="evidence" value="ECO:0007669"/>
    <property type="project" value="InterPro"/>
</dbReference>
<reference evidence="8" key="1">
    <citation type="submission" date="2020-10" db="EMBL/GenBank/DDBJ databases">
        <authorList>
            <person name="Gilroy R."/>
        </authorList>
    </citation>
    <scope>NUCLEOTIDE SEQUENCE</scope>
    <source>
        <strain evidence="8">14700</strain>
    </source>
</reference>
<dbReference type="Gene3D" id="1.10.150.20">
    <property type="entry name" value="5' to 3' exonuclease, C-terminal subdomain"/>
    <property type="match status" value="1"/>
</dbReference>
<comment type="similarity">
    <text evidence="6">Belongs to the RuvA family.</text>
</comment>
<dbReference type="InterPro" id="IPR010994">
    <property type="entry name" value="RuvA_2-like"/>
</dbReference>
<dbReference type="SUPFAM" id="SSF47781">
    <property type="entry name" value="RuvA domain 2-like"/>
    <property type="match status" value="1"/>
</dbReference>
<accession>A0A9D9IAD3</accession>
<keyword evidence="1 6" id="KW-0963">Cytoplasm</keyword>
<keyword evidence="3 6" id="KW-0238">DNA-binding</keyword>
<dbReference type="EMBL" id="JADIMF010000002">
    <property type="protein sequence ID" value="MBO8468174.1"/>
    <property type="molecule type" value="Genomic_DNA"/>
</dbReference>
<evidence type="ECO:0000256" key="3">
    <source>
        <dbReference type="ARBA" id="ARBA00023125"/>
    </source>
</evidence>
<evidence type="ECO:0000256" key="1">
    <source>
        <dbReference type="ARBA" id="ARBA00022490"/>
    </source>
</evidence>
<dbReference type="AlphaFoldDB" id="A0A9D9IAD3"/>
<dbReference type="InterPro" id="IPR012340">
    <property type="entry name" value="NA-bd_OB-fold"/>
</dbReference>
<dbReference type="SMART" id="SM00278">
    <property type="entry name" value="HhH1"/>
    <property type="match status" value="2"/>
</dbReference>
<evidence type="ECO:0000256" key="4">
    <source>
        <dbReference type="ARBA" id="ARBA00023172"/>
    </source>
</evidence>
<evidence type="ECO:0000256" key="2">
    <source>
        <dbReference type="ARBA" id="ARBA00022763"/>
    </source>
</evidence>
<sequence>MINAIHGRPVEIRPDYITILTPGGVEYRLEVTRNTSERISAIPQEERENIRVFAYLQHREDAMTLFGFYSEEERFCFEQLQTVPGIGARQALRILSGITVAALIKALDAQDVKTLAKVPGVGQKTAQKLILQLKNVLVLEEEETGSAETSDGMVPLQEYRDMIDSFAAMGHDRRIVVRTLSEVIKENEEKLRSSDYRTLEPVIFSIMLKRLSK</sequence>
<dbReference type="NCBIfam" id="TIGR00084">
    <property type="entry name" value="ruvA"/>
    <property type="match status" value="1"/>
</dbReference>
<comment type="subunit">
    <text evidence="6">Homotetramer. Forms an RuvA(8)-RuvB(12)-Holliday junction (HJ) complex. HJ DNA is sandwiched between 2 RuvA tetramers; dsDNA enters through RuvA and exits via RuvB. An RuvB hexamer assembles on each DNA strand where it exits the tetramer. Each RuvB hexamer is contacted by two RuvA subunits (via domain III) on 2 adjacent RuvB subunits; this complex drives branch migration. In the full resolvosome a probable DNA-RuvA(4)-RuvB(12)-RuvC(2) complex forms which resolves the HJ.</text>
</comment>
<evidence type="ECO:0000256" key="5">
    <source>
        <dbReference type="ARBA" id="ARBA00023204"/>
    </source>
</evidence>
<keyword evidence="5 6" id="KW-0234">DNA repair</keyword>
<reference evidence="8" key="2">
    <citation type="journal article" date="2021" name="PeerJ">
        <title>Extensive microbial diversity within the chicken gut microbiome revealed by metagenomics and culture.</title>
        <authorList>
            <person name="Gilroy R."/>
            <person name="Ravi A."/>
            <person name="Getino M."/>
            <person name="Pursley I."/>
            <person name="Horton D.L."/>
            <person name="Alikhan N.F."/>
            <person name="Baker D."/>
            <person name="Gharbi K."/>
            <person name="Hall N."/>
            <person name="Watson M."/>
            <person name="Adriaenssens E.M."/>
            <person name="Foster-Nyarko E."/>
            <person name="Jarju S."/>
            <person name="Secka A."/>
            <person name="Antonio M."/>
            <person name="Oren A."/>
            <person name="Chaudhuri R.R."/>
            <person name="La Ragione R."/>
            <person name="Hildebrand F."/>
            <person name="Pallen M.J."/>
        </authorList>
    </citation>
    <scope>NUCLEOTIDE SEQUENCE</scope>
    <source>
        <strain evidence="8">14700</strain>
    </source>
</reference>
<feature type="region of interest" description="Domain III" evidence="6">
    <location>
        <begin position="156"/>
        <end position="213"/>
    </location>
</feature>
<comment type="caution">
    <text evidence="6">Lacks conserved residue(s) required for the propagation of feature annotation.</text>
</comment>
<feature type="domain" description="Helix-hairpin-helix DNA-binding motif class 1" evidence="7">
    <location>
        <begin position="113"/>
        <end position="132"/>
    </location>
</feature>
<dbReference type="SUPFAM" id="SSF50249">
    <property type="entry name" value="Nucleic acid-binding proteins"/>
    <property type="match status" value="1"/>
</dbReference>
<evidence type="ECO:0000256" key="6">
    <source>
        <dbReference type="HAMAP-Rule" id="MF_00031"/>
    </source>
</evidence>
<dbReference type="InterPro" id="IPR000085">
    <property type="entry name" value="RuvA"/>
</dbReference>
<dbReference type="InterPro" id="IPR003583">
    <property type="entry name" value="Hlx-hairpin-Hlx_DNA-bd_motif"/>
</dbReference>
<dbReference type="HAMAP" id="MF_00031">
    <property type="entry name" value="DNA_HJ_migration_RuvA"/>
    <property type="match status" value="1"/>
</dbReference>
<comment type="caution">
    <text evidence="8">The sequence shown here is derived from an EMBL/GenBank/DDBJ whole genome shotgun (WGS) entry which is preliminary data.</text>
</comment>
<dbReference type="GO" id="GO:0006281">
    <property type="term" value="P:DNA repair"/>
    <property type="evidence" value="ECO:0007669"/>
    <property type="project" value="UniProtKB-UniRule"/>
</dbReference>
<dbReference type="Pfam" id="PF01330">
    <property type="entry name" value="RuvA_N"/>
    <property type="match status" value="1"/>
</dbReference>
<dbReference type="GO" id="GO:0000400">
    <property type="term" value="F:four-way junction DNA binding"/>
    <property type="evidence" value="ECO:0007669"/>
    <property type="project" value="UniProtKB-UniRule"/>
</dbReference>
<proteinExistence type="inferred from homology"/>
<dbReference type="GO" id="GO:0005737">
    <property type="term" value="C:cytoplasm"/>
    <property type="evidence" value="ECO:0007669"/>
    <property type="project" value="UniProtKB-SubCell"/>
</dbReference>
<keyword evidence="8" id="KW-0378">Hydrolase</keyword>
<comment type="function">
    <text evidence="6">The RuvA-RuvB-RuvC complex processes Holliday junction (HJ) DNA during genetic recombination and DNA repair, while the RuvA-RuvB complex plays an important role in the rescue of blocked DNA replication forks via replication fork reversal (RFR). RuvA specifically binds to HJ cruciform DNA, conferring on it an open structure. The RuvB hexamer acts as an ATP-dependent pump, pulling dsDNA into and through the RuvAB complex. HJ branch migration allows RuvC to scan DNA until it finds its consensus sequence, where it cleaves and resolves the cruciform DNA.</text>
</comment>
<evidence type="ECO:0000313" key="8">
    <source>
        <dbReference type="EMBL" id="MBO8468174.1"/>
    </source>
</evidence>
<evidence type="ECO:0000259" key="7">
    <source>
        <dbReference type="SMART" id="SM00278"/>
    </source>
</evidence>
<dbReference type="GO" id="GO:0009378">
    <property type="term" value="F:four-way junction helicase activity"/>
    <property type="evidence" value="ECO:0007669"/>
    <property type="project" value="InterPro"/>
</dbReference>
<gene>
    <name evidence="6 8" type="primary">ruvA</name>
    <name evidence="8" type="ORF">IAA72_00125</name>
</gene>
<keyword evidence="4 6" id="KW-0233">DNA recombination</keyword>
<dbReference type="InterPro" id="IPR013849">
    <property type="entry name" value="DNA_helicase_Holl-junc_RuvA_I"/>
</dbReference>
<dbReference type="GO" id="GO:0048476">
    <property type="term" value="C:Holliday junction resolvase complex"/>
    <property type="evidence" value="ECO:0007669"/>
    <property type="project" value="UniProtKB-UniRule"/>
</dbReference>
<dbReference type="GO" id="GO:0006310">
    <property type="term" value="P:DNA recombination"/>
    <property type="evidence" value="ECO:0007669"/>
    <property type="project" value="UniProtKB-UniRule"/>
</dbReference>